<feature type="domain" description="Histone deacetylase" evidence="2">
    <location>
        <begin position="20"/>
        <end position="305"/>
    </location>
</feature>
<accession>A0A250KMQ4</accession>
<dbReference type="Gene3D" id="3.40.800.20">
    <property type="entry name" value="Histone deacetylase domain"/>
    <property type="match status" value="1"/>
</dbReference>
<dbReference type="InterPro" id="IPR023801">
    <property type="entry name" value="His_deacetylse_dom"/>
</dbReference>
<dbReference type="PRINTS" id="PR01270">
    <property type="entry name" value="HDASUPER"/>
</dbReference>
<protein>
    <submittedName>
        <fullName evidence="3">Histone deacetylase superfamily</fullName>
    </submittedName>
</protein>
<dbReference type="Proteomes" id="UP000266313">
    <property type="component" value="Chromosome"/>
</dbReference>
<dbReference type="PANTHER" id="PTHR10625">
    <property type="entry name" value="HISTONE DEACETYLASE HDAC1-RELATED"/>
    <property type="match status" value="1"/>
</dbReference>
<dbReference type="PANTHER" id="PTHR10625:SF10">
    <property type="entry name" value="HISTONE DEACETYLASE HDAC1"/>
    <property type="match status" value="1"/>
</dbReference>
<dbReference type="RefSeq" id="WP_119628678.1">
    <property type="nucleotide sequence ID" value="NZ_AP017928.1"/>
</dbReference>
<dbReference type="EMBL" id="AP017928">
    <property type="protein sequence ID" value="BBA32990.1"/>
    <property type="molecule type" value="Genomic_DNA"/>
</dbReference>
<name>A0A250KMQ4_9GAMM</name>
<dbReference type="InterPro" id="IPR000286">
    <property type="entry name" value="HDACs"/>
</dbReference>
<comment type="similarity">
    <text evidence="1">Belongs to the histone deacetylase family.</text>
</comment>
<dbReference type="AlphaFoldDB" id="A0A250KMQ4"/>
<dbReference type="CDD" id="cd11599">
    <property type="entry name" value="HDAC_classII_2"/>
    <property type="match status" value="1"/>
</dbReference>
<dbReference type="KEGG" id="mmai:sS8_1028"/>
<dbReference type="OrthoDB" id="9808367at2"/>
<reference evidence="3 4" key="1">
    <citation type="submission" date="2016-12" db="EMBL/GenBank/DDBJ databases">
        <title>Genome sequencing of Methylocaldum marinum.</title>
        <authorList>
            <person name="Takeuchi M."/>
            <person name="Kamagata Y."/>
            <person name="Hiraoka S."/>
            <person name="Oshima K."/>
            <person name="Hattori M."/>
            <person name="Iwasaki W."/>
        </authorList>
    </citation>
    <scope>NUCLEOTIDE SEQUENCE [LARGE SCALE GENOMIC DNA]</scope>
    <source>
        <strain evidence="3 4">S8</strain>
    </source>
</reference>
<dbReference type="InterPro" id="IPR037138">
    <property type="entry name" value="His_deacetylse_dom_sf"/>
</dbReference>
<proteinExistence type="inferred from homology"/>
<dbReference type="GO" id="GO:0004407">
    <property type="term" value="F:histone deacetylase activity"/>
    <property type="evidence" value="ECO:0007669"/>
    <property type="project" value="TreeGrafter"/>
</dbReference>
<gene>
    <name evidence="3" type="ORF">sS8_1028</name>
</gene>
<dbReference type="InterPro" id="IPR023696">
    <property type="entry name" value="Ureohydrolase_dom_sf"/>
</dbReference>
<keyword evidence="4" id="KW-1185">Reference proteome</keyword>
<sequence length="308" mass="33409">MTTIYFSHPSFLDHDTGLGHPESAERLRSIERALARPDFADLDRREAPYGTREQVCLIHTARYIEYVLGAVPKLGFAYLDGDTVISPGSGEAALRAVGAACAAVNAVFTEEAVNAFCAVRPPGHHAEPDTAMGFCLFNNIAIAAEYARKHQRIKRVAIVDFDVHHGNGTQRAFEANEDVLYASTHQFPWYPGTGRSSETGVGNIINAPLPAGSGSKEFRAALSERILPAVDRFSPELILISAGFDAHRDDPLANLNLVEDDYAWVTSELTALARKHAARRLVSLLEGGYDLGALAKSVAAHLRALMES</sequence>
<evidence type="ECO:0000256" key="1">
    <source>
        <dbReference type="ARBA" id="ARBA00005947"/>
    </source>
</evidence>
<evidence type="ECO:0000313" key="4">
    <source>
        <dbReference type="Proteomes" id="UP000266313"/>
    </source>
</evidence>
<organism evidence="3 4">
    <name type="scientific">Methylocaldum marinum</name>
    <dbReference type="NCBI Taxonomy" id="1432792"/>
    <lineage>
        <taxon>Bacteria</taxon>
        <taxon>Pseudomonadati</taxon>
        <taxon>Pseudomonadota</taxon>
        <taxon>Gammaproteobacteria</taxon>
        <taxon>Methylococcales</taxon>
        <taxon>Methylococcaceae</taxon>
        <taxon>Methylocaldum</taxon>
    </lineage>
</organism>
<evidence type="ECO:0000259" key="2">
    <source>
        <dbReference type="Pfam" id="PF00850"/>
    </source>
</evidence>
<dbReference type="Pfam" id="PF00850">
    <property type="entry name" value="Hist_deacetyl"/>
    <property type="match status" value="1"/>
</dbReference>
<evidence type="ECO:0000313" key="3">
    <source>
        <dbReference type="EMBL" id="BBA32990.1"/>
    </source>
</evidence>
<dbReference type="SUPFAM" id="SSF52768">
    <property type="entry name" value="Arginase/deacetylase"/>
    <property type="match status" value="1"/>
</dbReference>
<dbReference type="GO" id="GO:0040029">
    <property type="term" value="P:epigenetic regulation of gene expression"/>
    <property type="evidence" value="ECO:0007669"/>
    <property type="project" value="TreeGrafter"/>
</dbReference>